<keyword evidence="2" id="KW-1185">Reference proteome</keyword>
<proteinExistence type="predicted"/>
<dbReference type="STRING" id="1185876.BN8_03514"/>
<evidence type="ECO:0000313" key="1">
    <source>
        <dbReference type="EMBL" id="CCH54352.1"/>
    </source>
</evidence>
<dbReference type="EMBL" id="CAIT01000006">
    <property type="protein sequence ID" value="CCH54352.1"/>
    <property type="molecule type" value="Genomic_DNA"/>
</dbReference>
<dbReference type="Proteomes" id="UP000009309">
    <property type="component" value="Unassembled WGS sequence"/>
</dbReference>
<dbReference type="SUPFAM" id="SSF48452">
    <property type="entry name" value="TPR-like"/>
    <property type="match status" value="1"/>
</dbReference>
<protein>
    <submittedName>
        <fullName evidence="1">Uncharacterized protein</fullName>
    </submittedName>
</protein>
<dbReference type="InterPro" id="IPR011990">
    <property type="entry name" value="TPR-like_helical_dom_sf"/>
</dbReference>
<dbReference type="RefSeq" id="WP_009282932.1">
    <property type="nucleotide sequence ID" value="NZ_CAIT01000006.1"/>
</dbReference>
<evidence type="ECO:0000313" key="2">
    <source>
        <dbReference type="Proteomes" id="UP000009309"/>
    </source>
</evidence>
<name>I2GKC7_9BACT</name>
<dbReference type="Gene3D" id="1.25.40.10">
    <property type="entry name" value="Tetratricopeptide repeat domain"/>
    <property type="match status" value="1"/>
</dbReference>
<comment type="caution">
    <text evidence="1">The sequence shown here is derived from an EMBL/GenBank/DDBJ whole genome shotgun (WGS) entry which is preliminary data.</text>
</comment>
<sequence length="262" mass="29086">MDDFAIIESYVNGQLSPTEKAAFDDALRSDQALADALAFYLLTKQVAQQEAREQRRAEFEALRHQLPDTAFVEETPVRPLWGSTSGRWIAAAASIVLLLGLGWYFVRSSTGLGDQTEVAENTALNAQIDQYIEANFTTLSPSMSGEADSLQTGVEYFNTGRLADAGRVFDGILQRQPDNDTALKYAGIVSLRLGNYDQAITQFRRLSQLDLIKNPGLFYEALAYLKRGQPMDKSQAEKLLDEVINKNLDGKQEAEELTKAIH</sequence>
<dbReference type="OrthoDB" id="663481at2"/>
<gene>
    <name evidence="1" type="ORF">BN8_03514</name>
</gene>
<accession>I2GKC7</accession>
<dbReference type="eggNOG" id="COG5662">
    <property type="taxonomic scope" value="Bacteria"/>
</dbReference>
<dbReference type="AlphaFoldDB" id="I2GKC7"/>
<reference evidence="1 2" key="1">
    <citation type="journal article" date="2012" name="J. Bacteriol.">
        <title>Genome Sequence of the Filamentous Bacterium Fibrisoma limi BUZ 3T.</title>
        <authorList>
            <person name="Filippini M."/>
            <person name="Qi W."/>
            <person name="Jaenicke S."/>
            <person name="Goesmann A."/>
            <person name="Smits T.H."/>
            <person name="Bagheri H.C."/>
        </authorList>
    </citation>
    <scope>NUCLEOTIDE SEQUENCE [LARGE SCALE GENOMIC DNA]</scope>
    <source>
        <strain evidence="2">BUZ 3T</strain>
    </source>
</reference>
<organism evidence="1 2">
    <name type="scientific">Fibrisoma limi BUZ 3</name>
    <dbReference type="NCBI Taxonomy" id="1185876"/>
    <lineage>
        <taxon>Bacteria</taxon>
        <taxon>Pseudomonadati</taxon>
        <taxon>Bacteroidota</taxon>
        <taxon>Cytophagia</taxon>
        <taxon>Cytophagales</taxon>
        <taxon>Spirosomataceae</taxon>
        <taxon>Fibrisoma</taxon>
    </lineage>
</organism>